<keyword evidence="1" id="KW-0812">Transmembrane</keyword>
<evidence type="ECO:0000256" key="1">
    <source>
        <dbReference type="SAM" id="Phobius"/>
    </source>
</evidence>
<evidence type="ECO:0000313" key="3">
    <source>
        <dbReference type="EMBL" id="KAH7094642.1"/>
    </source>
</evidence>
<dbReference type="InterPro" id="IPR052895">
    <property type="entry name" value="HetReg/Transcr_Mod"/>
</dbReference>
<dbReference type="AlphaFoldDB" id="A0A8K0W3U9"/>
<keyword evidence="1" id="KW-1133">Transmembrane helix</keyword>
<feature type="transmembrane region" description="Helical" evidence="1">
    <location>
        <begin position="29"/>
        <end position="48"/>
    </location>
</feature>
<name>A0A8K0W3U9_9PLEO</name>
<evidence type="ECO:0000313" key="4">
    <source>
        <dbReference type="Proteomes" id="UP000813461"/>
    </source>
</evidence>
<accession>A0A8K0W3U9</accession>
<dbReference type="InterPro" id="IPR010730">
    <property type="entry name" value="HET"/>
</dbReference>
<dbReference type="EMBL" id="JAGMVJ010000001">
    <property type="protein sequence ID" value="KAH7094642.1"/>
    <property type="molecule type" value="Genomic_DNA"/>
</dbReference>
<dbReference type="Pfam" id="PF26639">
    <property type="entry name" value="Het-6_barrel"/>
    <property type="match status" value="1"/>
</dbReference>
<keyword evidence="4" id="KW-1185">Reference proteome</keyword>
<reference evidence="3" key="1">
    <citation type="journal article" date="2021" name="Nat. Commun.">
        <title>Genetic determinants of endophytism in the Arabidopsis root mycobiome.</title>
        <authorList>
            <person name="Mesny F."/>
            <person name="Miyauchi S."/>
            <person name="Thiergart T."/>
            <person name="Pickel B."/>
            <person name="Atanasova L."/>
            <person name="Karlsson M."/>
            <person name="Huettel B."/>
            <person name="Barry K.W."/>
            <person name="Haridas S."/>
            <person name="Chen C."/>
            <person name="Bauer D."/>
            <person name="Andreopoulos W."/>
            <person name="Pangilinan J."/>
            <person name="LaButti K."/>
            <person name="Riley R."/>
            <person name="Lipzen A."/>
            <person name="Clum A."/>
            <person name="Drula E."/>
            <person name="Henrissat B."/>
            <person name="Kohler A."/>
            <person name="Grigoriev I.V."/>
            <person name="Martin F.M."/>
            <person name="Hacquard S."/>
        </authorList>
    </citation>
    <scope>NUCLEOTIDE SEQUENCE</scope>
    <source>
        <strain evidence="3">MPI-SDFR-AT-0120</strain>
    </source>
</reference>
<keyword evidence="1" id="KW-0472">Membrane</keyword>
<organism evidence="3 4">
    <name type="scientific">Paraphoma chrysanthemicola</name>
    <dbReference type="NCBI Taxonomy" id="798071"/>
    <lineage>
        <taxon>Eukaryota</taxon>
        <taxon>Fungi</taxon>
        <taxon>Dikarya</taxon>
        <taxon>Ascomycota</taxon>
        <taxon>Pezizomycotina</taxon>
        <taxon>Dothideomycetes</taxon>
        <taxon>Pleosporomycetidae</taxon>
        <taxon>Pleosporales</taxon>
        <taxon>Pleosporineae</taxon>
        <taxon>Phaeosphaeriaceae</taxon>
        <taxon>Paraphoma</taxon>
    </lineage>
</organism>
<comment type="caution">
    <text evidence="3">The sequence shown here is derived from an EMBL/GenBank/DDBJ whole genome shotgun (WGS) entry which is preliminary data.</text>
</comment>
<dbReference type="Proteomes" id="UP000813461">
    <property type="component" value="Unassembled WGS sequence"/>
</dbReference>
<protein>
    <submittedName>
        <fullName evidence="3">Heterokaryon incompatibility protein-domain-containing protein</fullName>
    </submittedName>
</protein>
<dbReference type="OrthoDB" id="2157530at2759"/>
<feature type="domain" description="Heterokaryon incompatibility" evidence="2">
    <location>
        <begin position="218"/>
        <end position="354"/>
    </location>
</feature>
<proteinExistence type="predicted"/>
<gene>
    <name evidence="3" type="ORF">FB567DRAFT_8299</name>
</gene>
<dbReference type="PANTHER" id="PTHR24148:SF64">
    <property type="entry name" value="HETEROKARYON INCOMPATIBILITY DOMAIN-CONTAINING PROTEIN"/>
    <property type="match status" value="1"/>
</dbReference>
<evidence type="ECO:0000259" key="2">
    <source>
        <dbReference type="Pfam" id="PF06985"/>
    </source>
</evidence>
<dbReference type="PANTHER" id="PTHR24148">
    <property type="entry name" value="ANKYRIN REPEAT DOMAIN-CONTAINING PROTEIN 39 HOMOLOG-RELATED"/>
    <property type="match status" value="1"/>
</dbReference>
<dbReference type="Pfam" id="PF06985">
    <property type="entry name" value="HET"/>
    <property type="match status" value="1"/>
</dbReference>
<sequence length="810" mass="90875">MLRDVGNQIDILNKYCDPKSHVSTQAKEACFEIAITVLAFIIAIIQFIRRGGGYSIHDDAARAPLESHFKTVLSDIDDALSRLERLSNIAVRTDVGDRSDLGRPPSRLQKVVKEQTHPKNTPGFISDPLIRQGVSPAAQQSPTFNISEPDMVDTIRHFSLGLHETERALENKEPRDLSCYHHSLGEDNIRILTLDPGKMGSIITSRIQEASLLEPSPYNALSYCWGQEPAIQHILIDKELAFVKPNLFYALQRIRALQTGPIRMWVDSICINQRNDKERNMQVRRMAKIYNGADAVFIWLGEEDATSKLALNFITKVNENRIIWDGEWWKDYGFEALSRLLERPWFQRGWVLQEAAFSSNSIIQCGASQLYMDHFGTAMDSIRARISARPLSMTRSNNMLHADPLADLLNAPAFKLLDVIDGAFTKSADGVIIDYRISLETLVHLATFCDTSDKRDSIYALLNMANDTGSADQAQENDTILLPDYGKTVLDVYADFIMHCCRQSDSLDILCRPWAPTPSSSAQSTCIIDRNDIGSVPTWIRTRETMPYGNPSSRSKIRLHGNPLVGSSQKRLYSTHHRTQPAISVGRDSTTGVCNGSLTVKGIAIAKISRRSTRMANAIVTKESLELLGSITRRSQSGNISLPDAIWRTLCANRDERGDPATASFRAAMLDVLQRSLEDVDALRANDVMELMSSIDVEELLENDIPEHTRTFLGVVRDTVWNRRTFRSEPTGIWPRPLTGLIPQYARVGDVIAILYGCSVPVVLREVVTSVDNWWELVGEAYVHGIMDGEVFRQMSQPMLKLVETDFLLE</sequence>